<evidence type="ECO:0000313" key="3">
    <source>
        <dbReference type="Proteomes" id="UP000050790"/>
    </source>
</evidence>
<dbReference type="InterPro" id="IPR023801">
    <property type="entry name" value="His_deacetylse_dom"/>
</dbReference>
<dbReference type="PRINTS" id="PR01270">
    <property type="entry name" value="HDASUPER"/>
</dbReference>
<feature type="region of interest" description="Disordered" evidence="1">
    <location>
        <begin position="41"/>
        <end position="60"/>
    </location>
</feature>
<reference evidence="4" key="1">
    <citation type="submission" date="2023-11" db="UniProtKB">
        <authorList>
            <consortium name="WormBaseParasite"/>
        </authorList>
    </citation>
    <scope>IDENTIFICATION</scope>
</reference>
<protein>
    <recommendedName>
        <fullName evidence="2">Histone deacetylase domain-containing protein</fullName>
    </recommendedName>
</protein>
<evidence type="ECO:0000313" key="4">
    <source>
        <dbReference type="WBParaSite" id="SMRG1_57880.1"/>
    </source>
</evidence>
<dbReference type="Gene3D" id="3.40.800.20">
    <property type="entry name" value="Histone deacetylase domain"/>
    <property type="match status" value="1"/>
</dbReference>
<dbReference type="AlphaFoldDB" id="A0AA85A0E8"/>
<feature type="domain" description="Histone deacetylase" evidence="2">
    <location>
        <begin position="83"/>
        <end position="395"/>
    </location>
</feature>
<dbReference type="GO" id="GO:0004407">
    <property type="term" value="F:histone deacetylase activity"/>
    <property type="evidence" value="ECO:0007669"/>
    <property type="project" value="TreeGrafter"/>
</dbReference>
<organism evidence="3 4">
    <name type="scientific">Schistosoma margrebowiei</name>
    <dbReference type="NCBI Taxonomy" id="48269"/>
    <lineage>
        <taxon>Eukaryota</taxon>
        <taxon>Metazoa</taxon>
        <taxon>Spiralia</taxon>
        <taxon>Lophotrochozoa</taxon>
        <taxon>Platyhelminthes</taxon>
        <taxon>Trematoda</taxon>
        <taxon>Digenea</taxon>
        <taxon>Strigeidida</taxon>
        <taxon>Schistosomatoidea</taxon>
        <taxon>Schistosomatidae</taxon>
        <taxon>Schistosoma</taxon>
    </lineage>
</organism>
<dbReference type="GO" id="GO:0000118">
    <property type="term" value="C:histone deacetylase complex"/>
    <property type="evidence" value="ECO:0007669"/>
    <property type="project" value="TreeGrafter"/>
</dbReference>
<dbReference type="WBParaSite" id="SMRG1_57880.1">
    <property type="protein sequence ID" value="SMRG1_57880.1"/>
    <property type="gene ID" value="SMRG1_57880"/>
</dbReference>
<sequence length="1023" mass="117678">MRNAPRDKSRICFHRVQNKNFNVMKKQAIKSRLKTTRTVLKQSGHRQVSPPSTSVISQNSQSTGLVYDERMLKHKHEWFIEEQESPRRIQQAFHRCVEENLVSRCIRVPAIPISEDDLTLVHDKWYIEKIKQSCHMTNRELYSLSGEYDGVFFNRYTWLCATLAAGSVKHLTELIVTNQLSNGLALIRPPGHHAMRSEACGYCIFNNIAITAAKYLQPSDVNTVTKKSINKHNLTYLQRILIIDWDVHHGQGTQYAFYNDNRVLYISIHRYEKAKFWPNLREANYDFIGENLGKGYNVNIPLEETGLTDSDYLAIFYRLIMPIATEFNPQLILISCGFDAAIGCPEGRMWLTPMVFSHFVHKLKSLAGGKVVVVLEGGYFVDSLAEGIVHVLKALLGDPLSPIRLIQPPCSSVKDTIESCITVLSPYWKSLLNSSQPVQIESSEHLTTITWPIVKVITWPETNPQLPRVLTNHIQHLLNYHFPAPLSISNEMIQQMTLILLLTSQASELFDLQYESTNVYERRSGRRKQQKVTLESLMYKLNDQLHIHLYNQYDVPIKLYSNSKSATKFRPTQSSSSSISSFPTISTNNHVYDVHNMNDNINSIDPLCFTQSLPGVNSSSYKPYSYEEFIQHHRQMKDLLMNKLQGNLSENFQTAIIHALNLILMGQLHRLYFVNHSFNLIEFIETISNIPMELLVDYRKRIFKPKRFRIDTNNDNTIEFMRSSSFINNNNTFNDDKILEKLAHVYSYPNRSSSFHVSSGSISSSSLSHSRSQINKNETFYNRPCRILVLDLSGIQQIDSKQLKQFQCSNKQINGNIKCHIIWCSVYHGNVANQLLTKLNELRAKDFYTSDSVSNNNNNNELEIHHVVWLKIPFPTRIENIDNMSETMNDTNEKLQSQTVHDDANMINLLSMLYHIVLPISYEYEPDLIYLLNKSNKMKNEFVTSESLARIIYLINGLGIPILINGSSINELSSNYLIQSLQGKPISIGFNELTSTSPSSKIKRIIQLIIQQNHQRWKCLGYF</sequence>
<dbReference type="InterPro" id="IPR037138">
    <property type="entry name" value="His_deacetylse_dom_sf"/>
</dbReference>
<evidence type="ECO:0000259" key="2">
    <source>
        <dbReference type="Pfam" id="PF00850"/>
    </source>
</evidence>
<accession>A0AA85A0E8</accession>
<dbReference type="InterPro" id="IPR023696">
    <property type="entry name" value="Ureohydrolase_dom_sf"/>
</dbReference>
<dbReference type="Pfam" id="PF00850">
    <property type="entry name" value="Hist_deacetyl"/>
    <property type="match status" value="1"/>
</dbReference>
<proteinExistence type="predicted"/>
<dbReference type="PANTHER" id="PTHR10625:SF38">
    <property type="entry name" value="HISTONE DEACETYLASE 6, ISOFORM G"/>
    <property type="match status" value="1"/>
</dbReference>
<dbReference type="SUPFAM" id="SSF52768">
    <property type="entry name" value="Arginase/deacetylase"/>
    <property type="match status" value="1"/>
</dbReference>
<name>A0AA85A0E8_9TREM</name>
<dbReference type="PANTHER" id="PTHR10625">
    <property type="entry name" value="HISTONE DEACETYLASE HDAC1-RELATED"/>
    <property type="match status" value="1"/>
</dbReference>
<dbReference type="Proteomes" id="UP000050790">
    <property type="component" value="Unassembled WGS sequence"/>
</dbReference>
<dbReference type="InterPro" id="IPR000286">
    <property type="entry name" value="HDACs"/>
</dbReference>
<evidence type="ECO:0000256" key="1">
    <source>
        <dbReference type="SAM" id="MobiDB-lite"/>
    </source>
</evidence>
<dbReference type="GO" id="GO:0040029">
    <property type="term" value="P:epigenetic regulation of gene expression"/>
    <property type="evidence" value="ECO:0007669"/>
    <property type="project" value="TreeGrafter"/>
</dbReference>